<dbReference type="SUPFAM" id="SSF55166">
    <property type="entry name" value="Hedgehog/DD-peptidase"/>
    <property type="match status" value="1"/>
</dbReference>
<sequence>MLAAAREEGLNPQICSAYRTVEDQKAIYNQTMQDWIDQGMTYLEAFEETGKSVAYPGTSEHELGLAADIVSGSYGLLDEGQAETEEAKWLEKN</sequence>
<feature type="domain" description="D-alanyl-D-alanine carboxypeptidase-like core" evidence="1">
    <location>
        <begin position="1"/>
        <end position="93"/>
    </location>
</feature>
<name>J9G406_9ZZZZ</name>
<dbReference type="EMBL" id="AMCI01002745">
    <property type="protein sequence ID" value="EJX01967.1"/>
    <property type="molecule type" value="Genomic_DNA"/>
</dbReference>
<dbReference type="Pfam" id="PF02557">
    <property type="entry name" value="VanY"/>
    <property type="match status" value="1"/>
</dbReference>
<evidence type="ECO:0000313" key="2">
    <source>
        <dbReference type="EMBL" id="EJX01967.1"/>
    </source>
</evidence>
<dbReference type="Gene3D" id="3.30.1380.10">
    <property type="match status" value="1"/>
</dbReference>
<dbReference type="PANTHER" id="PTHR34385:SF1">
    <property type="entry name" value="PEPTIDOGLYCAN L-ALANYL-D-GLUTAMATE ENDOPEPTIDASE CWLK"/>
    <property type="match status" value="1"/>
</dbReference>
<keyword evidence="2" id="KW-0378">Hydrolase</keyword>
<dbReference type="GO" id="GO:0004180">
    <property type="term" value="F:carboxypeptidase activity"/>
    <property type="evidence" value="ECO:0007669"/>
    <property type="project" value="UniProtKB-KW"/>
</dbReference>
<dbReference type="PANTHER" id="PTHR34385">
    <property type="entry name" value="D-ALANYL-D-ALANINE CARBOXYPEPTIDASE"/>
    <property type="match status" value="1"/>
</dbReference>
<comment type="caution">
    <text evidence="2">The sequence shown here is derived from an EMBL/GenBank/DDBJ whole genome shotgun (WGS) entry which is preliminary data.</text>
</comment>
<dbReference type="AlphaFoldDB" id="J9G406"/>
<accession>J9G406</accession>
<dbReference type="InterPro" id="IPR052179">
    <property type="entry name" value="DD-CPase-like"/>
</dbReference>
<keyword evidence="2" id="KW-0121">Carboxypeptidase</keyword>
<proteinExistence type="predicted"/>
<dbReference type="InterPro" id="IPR003709">
    <property type="entry name" value="VanY-like_core_dom"/>
</dbReference>
<organism evidence="2">
    <name type="scientific">gut metagenome</name>
    <dbReference type="NCBI Taxonomy" id="749906"/>
    <lineage>
        <taxon>unclassified sequences</taxon>
        <taxon>metagenomes</taxon>
        <taxon>organismal metagenomes</taxon>
    </lineage>
</organism>
<protein>
    <submittedName>
        <fullName evidence="2">D-alanyl-D-alanine carboxypeptidase</fullName>
    </submittedName>
</protein>
<gene>
    <name evidence="2" type="ORF">EVA_09926</name>
</gene>
<keyword evidence="2" id="KW-0645">Protease</keyword>
<evidence type="ECO:0000259" key="1">
    <source>
        <dbReference type="Pfam" id="PF02557"/>
    </source>
</evidence>
<dbReference type="InterPro" id="IPR009045">
    <property type="entry name" value="Zn_M74/Hedgehog-like"/>
</dbReference>
<reference evidence="2" key="1">
    <citation type="journal article" date="2012" name="PLoS ONE">
        <title>Gene sets for utilization of primary and secondary nutrition supplies in the distal gut of endangered iberian lynx.</title>
        <authorList>
            <person name="Alcaide M."/>
            <person name="Messina E."/>
            <person name="Richter M."/>
            <person name="Bargiela R."/>
            <person name="Peplies J."/>
            <person name="Huws S.A."/>
            <person name="Newbold C.J."/>
            <person name="Golyshin P.N."/>
            <person name="Simon M.A."/>
            <person name="Lopez G."/>
            <person name="Yakimov M.M."/>
            <person name="Ferrer M."/>
        </authorList>
    </citation>
    <scope>NUCLEOTIDE SEQUENCE</scope>
</reference>
<dbReference type="GO" id="GO:0006508">
    <property type="term" value="P:proteolysis"/>
    <property type="evidence" value="ECO:0007669"/>
    <property type="project" value="InterPro"/>
</dbReference>